<sequence>MGGRDGASDFRGGRAHVDGDGGVQEVPVRAHRLSRMSGRDPHEQHRVASPLELLFDLTFVIAFGVAASQFAHLMAEGHLRAGLMGFGFATFAIWWAWMNFTWFASAYDTDDWVYRVMTMLQMVGVLILAIGLPETFASIEHGGHVDNAVMVAGYVVMRVALVGQWLRAAAQDPQHRTACVTYAVAVVVAQLGWITQIFVQTSVLAFFATSVVLVAVEMCGPLLAEKRMGGTPWHAHHIAERYGLLAIIALGEGVVGTVASLTAAVGDQGWSTDAVLLAAAGTGLTFGMWWVYFLVPAAELLHVHRGLSFRYGYFHIVVFAAIVATGAGLHLAAYHIEGHSHLDAVDTVLAVAIPVAIYLVGMFVIYFTLAGGVDTFHLLLLVLAAAAPAGSVVLAARGIDISLCLLVLTAAPMIVVAGYEARGHRHVRALVAKRIGDQRPG</sequence>
<dbReference type="Pfam" id="PF06772">
    <property type="entry name" value="LtrA"/>
    <property type="match status" value="1"/>
</dbReference>
<feature type="transmembrane region" description="Helical" evidence="2">
    <location>
        <begin position="313"/>
        <end position="336"/>
    </location>
</feature>
<dbReference type="KEGG" id="mgo:AFA91_16735"/>
<feature type="transmembrane region" description="Helical" evidence="2">
    <location>
        <begin position="178"/>
        <end position="198"/>
    </location>
</feature>
<feature type="transmembrane region" description="Helical" evidence="2">
    <location>
        <begin position="376"/>
        <end position="395"/>
    </location>
</feature>
<feature type="transmembrane region" description="Helical" evidence="2">
    <location>
        <begin position="53"/>
        <end position="75"/>
    </location>
</feature>
<keyword evidence="2" id="KW-1133">Transmembrane helix</keyword>
<feature type="transmembrane region" description="Helical" evidence="2">
    <location>
        <begin position="147"/>
        <end position="166"/>
    </location>
</feature>
<dbReference type="STRING" id="134601.AFA91_16735"/>
<reference evidence="3 4" key="1">
    <citation type="submission" date="2015-07" db="EMBL/GenBank/DDBJ databases">
        <title>Complete genome sequence of Mycobacterium goodii X7B, a facultative thermophilic biodesulfurizing bacterium.</title>
        <authorList>
            <person name="Yu B."/>
            <person name="Li F."/>
            <person name="Xu P."/>
        </authorList>
    </citation>
    <scope>NUCLEOTIDE SEQUENCE [LARGE SCALE GENOMIC DNA]</scope>
    <source>
        <strain evidence="3 4">X7B</strain>
    </source>
</reference>
<feature type="compositionally biased region" description="Basic and acidic residues" evidence="1">
    <location>
        <begin position="1"/>
        <end position="19"/>
    </location>
</feature>
<feature type="transmembrane region" description="Helical" evidence="2">
    <location>
        <begin position="204"/>
        <end position="224"/>
    </location>
</feature>
<dbReference type="EMBL" id="CP012150">
    <property type="protein sequence ID" value="AKS36386.1"/>
    <property type="molecule type" value="Genomic_DNA"/>
</dbReference>
<feature type="transmembrane region" description="Helical" evidence="2">
    <location>
        <begin position="277"/>
        <end position="301"/>
    </location>
</feature>
<feature type="transmembrane region" description="Helical" evidence="2">
    <location>
        <begin position="244"/>
        <end position="265"/>
    </location>
</feature>
<feature type="transmembrane region" description="Helical" evidence="2">
    <location>
        <begin position="81"/>
        <end position="100"/>
    </location>
</feature>
<feature type="transmembrane region" description="Helical" evidence="2">
    <location>
        <begin position="401"/>
        <end position="419"/>
    </location>
</feature>
<evidence type="ECO:0000313" key="3">
    <source>
        <dbReference type="EMBL" id="AKS36386.1"/>
    </source>
</evidence>
<accession>A0A0K0XG75</accession>
<protein>
    <submittedName>
        <fullName evidence="3">Membrane protein</fullName>
    </submittedName>
</protein>
<dbReference type="PATRIC" id="fig|134601.6.peg.3474"/>
<feature type="region of interest" description="Disordered" evidence="1">
    <location>
        <begin position="1"/>
        <end position="22"/>
    </location>
</feature>
<organism evidence="3 4">
    <name type="scientific">Mycolicibacterium goodii</name>
    <name type="common">Mycobacterium goodii</name>
    <dbReference type="NCBI Taxonomy" id="134601"/>
    <lineage>
        <taxon>Bacteria</taxon>
        <taxon>Bacillati</taxon>
        <taxon>Actinomycetota</taxon>
        <taxon>Actinomycetes</taxon>
        <taxon>Mycobacteriales</taxon>
        <taxon>Mycobacteriaceae</taxon>
        <taxon>Mycolicibacterium</taxon>
    </lineage>
</organism>
<evidence type="ECO:0000313" key="4">
    <source>
        <dbReference type="Proteomes" id="UP000062255"/>
    </source>
</evidence>
<dbReference type="AlphaFoldDB" id="A0A0K0XG75"/>
<keyword evidence="2" id="KW-0472">Membrane</keyword>
<gene>
    <name evidence="3" type="ORF">AFA91_16735</name>
</gene>
<dbReference type="InterPro" id="IPR010640">
    <property type="entry name" value="Low_temperature_requirement_A"/>
</dbReference>
<evidence type="ECO:0000256" key="1">
    <source>
        <dbReference type="SAM" id="MobiDB-lite"/>
    </source>
</evidence>
<name>A0A0K0XG75_MYCGD</name>
<evidence type="ECO:0000256" key="2">
    <source>
        <dbReference type="SAM" id="Phobius"/>
    </source>
</evidence>
<feature type="transmembrane region" description="Helical" evidence="2">
    <location>
        <begin position="348"/>
        <end position="369"/>
    </location>
</feature>
<dbReference type="PANTHER" id="PTHR36840">
    <property type="entry name" value="BLL5714 PROTEIN"/>
    <property type="match status" value="1"/>
</dbReference>
<keyword evidence="2" id="KW-0812">Transmembrane</keyword>
<proteinExistence type="predicted"/>
<feature type="transmembrane region" description="Helical" evidence="2">
    <location>
        <begin position="112"/>
        <end position="132"/>
    </location>
</feature>
<dbReference type="PANTHER" id="PTHR36840:SF1">
    <property type="entry name" value="BLL5714 PROTEIN"/>
    <property type="match status" value="1"/>
</dbReference>
<dbReference type="Proteomes" id="UP000062255">
    <property type="component" value="Chromosome"/>
</dbReference>